<name>A0ABR9EHM3_9GAMM</name>
<evidence type="ECO:0008006" key="4">
    <source>
        <dbReference type="Google" id="ProtNLM"/>
    </source>
</evidence>
<comment type="caution">
    <text evidence="2">The sequence shown here is derived from an EMBL/GenBank/DDBJ whole genome shotgun (WGS) entry which is preliminary data.</text>
</comment>
<keyword evidence="3" id="KW-1185">Reference proteome</keyword>
<keyword evidence="1" id="KW-0472">Membrane</keyword>
<keyword evidence="1" id="KW-0812">Transmembrane</keyword>
<feature type="transmembrane region" description="Helical" evidence="1">
    <location>
        <begin position="51"/>
        <end position="71"/>
    </location>
</feature>
<gene>
    <name evidence="2" type="ORF">PAUR_b0212</name>
</gene>
<dbReference type="Proteomes" id="UP000615755">
    <property type="component" value="Unassembled WGS sequence"/>
</dbReference>
<sequence length="100" mass="10919">MVIPQFSAWFQSAAFLVCSRFLAAILGGYIFSAISVSLLAVLVPLSKTDSVLLAVSLSVLVYTCVFIWVFSVRSLVKIYGWLIALSASQIFLLAVIKGWL</sequence>
<organism evidence="2 3">
    <name type="scientific">Pseudoalteromonas aurantia 208</name>
    <dbReference type="NCBI Taxonomy" id="1314867"/>
    <lineage>
        <taxon>Bacteria</taxon>
        <taxon>Pseudomonadati</taxon>
        <taxon>Pseudomonadota</taxon>
        <taxon>Gammaproteobacteria</taxon>
        <taxon>Alteromonadales</taxon>
        <taxon>Pseudoalteromonadaceae</taxon>
        <taxon>Pseudoalteromonas</taxon>
    </lineage>
</organism>
<accession>A0ABR9EHM3</accession>
<evidence type="ECO:0000313" key="2">
    <source>
        <dbReference type="EMBL" id="MBE0370232.1"/>
    </source>
</evidence>
<feature type="transmembrane region" description="Helical" evidence="1">
    <location>
        <begin position="78"/>
        <end position="99"/>
    </location>
</feature>
<feature type="transmembrane region" description="Helical" evidence="1">
    <location>
        <begin position="21"/>
        <end position="45"/>
    </location>
</feature>
<evidence type="ECO:0000313" key="3">
    <source>
        <dbReference type="Proteomes" id="UP000615755"/>
    </source>
</evidence>
<dbReference type="RefSeq" id="WP_192509385.1">
    <property type="nucleotide sequence ID" value="NZ_AQGV01000015.1"/>
</dbReference>
<proteinExistence type="predicted"/>
<keyword evidence="1" id="KW-1133">Transmembrane helix</keyword>
<reference evidence="2 3" key="1">
    <citation type="submission" date="2015-03" db="EMBL/GenBank/DDBJ databases">
        <title>Genome sequence of Pseudoalteromonas aurantia.</title>
        <authorList>
            <person name="Xie B.-B."/>
            <person name="Rong J.-C."/>
            <person name="Qin Q.-L."/>
            <person name="Zhang Y.-Z."/>
        </authorList>
    </citation>
    <scope>NUCLEOTIDE SEQUENCE [LARGE SCALE GENOMIC DNA]</scope>
    <source>
        <strain evidence="2 3">208</strain>
    </source>
</reference>
<evidence type="ECO:0000256" key="1">
    <source>
        <dbReference type="SAM" id="Phobius"/>
    </source>
</evidence>
<dbReference type="EMBL" id="AQGV01000015">
    <property type="protein sequence ID" value="MBE0370232.1"/>
    <property type="molecule type" value="Genomic_DNA"/>
</dbReference>
<protein>
    <recommendedName>
        <fullName evidence="4">DUF3649 domain-containing protein</fullName>
    </recommendedName>
</protein>